<dbReference type="AlphaFoldDB" id="A0A1F7KB05"/>
<keyword evidence="1" id="KW-0472">Membrane</keyword>
<evidence type="ECO:0000256" key="1">
    <source>
        <dbReference type="SAM" id="Phobius"/>
    </source>
</evidence>
<evidence type="ECO:0000259" key="2">
    <source>
        <dbReference type="Pfam" id="PF19077"/>
    </source>
</evidence>
<feature type="transmembrane region" description="Helical" evidence="1">
    <location>
        <begin position="394"/>
        <end position="411"/>
    </location>
</feature>
<dbReference type="EMBL" id="MGBG01000012">
    <property type="protein sequence ID" value="OGK65020.1"/>
    <property type="molecule type" value="Genomic_DNA"/>
</dbReference>
<protein>
    <recommendedName>
        <fullName evidence="2">Bacterial Ig-like domain-containing protein</fullName>
    </recommendedName>
</protein>
<comment type="caution">
    <text evidence="3">The sequence shown here is derived from an EMBL/GenBank/DDBJ whole genome shotgun (WGS) entry which is preliminary data.</text>
</comment>
<evidence type="ECO:0000313" key="4">
    <source>
        <dbReference type="Proteomes" id="UP000178450"/>
    </source>
</evidence>
<dbReference type="Proteomes" id="UP000178450">
    <property type="component" value="Unassembled WGS sequence"/>
</dbReference>
<sequence>MSYYFLYQKKGVPSWLAYSFILIMTVIISLAFKGSSTKIVSRASKNLIPHNITVSNLTNKSASIHFTTKDPVKTYLSISSQNKPTQVQFDYRDQKEQLPRRLHYFQLNQLSTNTQYGFSIYVEGKLYQEEQTLKTLDLEYPTLSNAPVFGKVVQSNLQPGIDILVTVTLFPQSRYTYSALTRSSGEWIATLPIVLNEENQETNISPNQIINLHLINEDLQQSKVTVKYVEAQPLRSVIIGQNYDFTQSDLVLGVKERRTSQLITSPIDNAVISSFYPTFRGQGSKNTLVKLIIKPDIADLLVTVDKNGNWQYTPEQPLNPGRYELLVENNNIEEKISFDVGKSGESVLGEATPSATTTLSPTVAPTVVVTSPTIMITPTIIQDKIPQLGFNNNLLILLASTLSLLGLYLVLY</sequence>
<reference evidence="3 4" key="1">
    <citation type="journal article" date="2016" name="Nat. Commun.">
        <title>Thousands of microbial genomes shed light on interconnected biogeochemical processes in an aquifer system.</title>
        <authorList>
            <person name="Anantharaman K."/>
            <person name="Brown C.T."/>
            <person name="Hug L.A."/>
            <person name="Sharon I."/>
            <person name="Castelle C.J."/>
            <person name="Probst A.J."/>
            <person name="Thomas B.C."/>
            <person name="Singh A."/>
            <person name="Wilkins M.J."/>
            <person name="Karaoz U."/>
            <person name="Brodie E.L."/>
            <person name="Williams K.H."/>
            <person name="Hubbard S.S."/>
            <person name="Banfield J.F."/>
        </authorList>
    </citation>
    <scope>NUCLEOTIDE SEQUENCE [LARGE SCALE GENOMIC DNA]</scope>
</reference>
<gene>
    <name evidence="3" type="ORF">A2209_00415</name>
</gene>
<dbReference type="Pfam" id="PF19077">
    <property type="entry name" value="Big_13"/>
    <property type="match status" value="1"/>
</dbReference>
<dbReference type="InterPro" id="IPR044016">
    <property type="entry name" value="Big_13"/>
</dbReference>
<organism evidence="3 4">
    <name type="scientific">Candidatus Roizmanbacteria bacterium RIFOXYA1_FULL_41_12</name>
    <dbReference type="NCBI Taxonomy" id="1802082"/>
    <lineage>
        <taxon>Bacteria</taxon>
        <taxon>Candidatus Roizmaniibacteriota</taxon>
    </lineage>
</organism>
<proteinExistence type="predicted"/>
<keyword evidence="1" id="KW-1133">Transmembrane helix</keyword>
<feature type="domain" description="Bacterial Ig-like" evidence="2">
    <location>
        <begin position="270"/>
        <end position="330"/>
    </location>
</feature>
<name>A0A1F7KB05_9BACT</name>
<accession>A0A1F7KB05</accession>
<feature type="transmembrane region" description="Helical" evidence="1">
    <location>
        <begin position="12"/>
        <end position="32"/>
    </location>
</feature>
<keyword evidence="1" id="KW-0812">Transmembrane</keyword>
<evidence type="ECO:0000313" key="3">
    <source>
        <dbReference type="EMBL" id="OGK65020.1"/>
    </source>
</evidence>